<keyword evidence="3" id="KW-1185">Reference proteome</keyword>
<feature type="transmembrane region" description="Helical" evidence="1">
    <location>
        <begin position="115"/>
        <end position="134"/>
    </location>
</feature>
<keyword evidence="1" id="KW-1133">Transmembrane helix</keyword>
<organism evidence="2 3">
    <name type="scientific">Salix brachista</name>
    <dbReference type="NCBI Taxonomy" id="2182728"/>
    <lineage>
        <taxon>Eukaryota</taxon>
        <taxon>Viridiplantae</taxon>
        <taxon>Streptophyta</taxon>
        <taxon>Embryophyta</taxon>
        <taxon>Tracheophyta</taxon>
        <taxon>Spermatophyta</taxon>
        <taxon>Magnoliopsida</taxon>
        <taxon>eudicotyledons</taxon>
        <taxon>Gunneridae</taxon>
        <taxon>Pentapetalae</taxon>
        <taxon>rosids</taxon>
        <taxon>fabids</taxon>
        <taxon>Malpighiales</taxon>
        <taxon>Salicaceae</taxon>
        <taxon>Saliceae</taxon>
        <taxon>Salix</taxon>
    </lineage>
</organism>
<name>A0A5N5LPI8_9ROSI</name>
<sequence length="170" mass="19052">MASTITAGSIHSPINASRLSSPRLSRNRVSPSNVLFKTSSLSLPATKATRFSFPPFPESGKSLVAKTSSFPGWTQQIRLTSPVVVRAAADAEGSEFRVCLHGEPAKSFGERFPTLVTGFFFFTWYFLNVIFNILNKKIFALFAALFLLFIYWLEWYIVLFLGLLVCRNKN</sequence>
<evidence type="ECO:0000313" key="2">
    <source>
        <dbReference type="EMBL" id="KAB5544570.1"/>
    </source>
</evidence>
<keyword evidence="1" id="KW-0812">Transmembrane</keyword>
<evidence type="ECO:0000256" key="1">
    <source>
        <dbReference type="SAM" id="Phobius"/>
    </source>
</evidence>
<dbReference type="EMBL" id="VDCV01000008">
    <property type="protein sequence ID" value="KAB5544570.1"/>
    <property type="molecule type" value="Genomic_DNA"/>
</dbReference>
<keyword evidence="1" id="KW-0472">Membrane</keyword>
<reference evidence="3" key="1">
    <citation type="journal article" date="2019" name="Gigascience">
        <title>De novo genome assembly of the endangered Acer yangbiense, a plant species with extremely small populations endemic to Yunnan Province, China.</title>
        <authorList>
            <person name="Yang J."/>
            <person name="Wariss H.M."/>
            <person name="Tao L."/>
            <person name="Zhang R."/>
            <person name="Yun Q."/>
            <person name="Hollingsworth P."/>
            <person name="Dao Z."/>
            <person name="Luo G."/>
            <person name="Guo H."/>
            <person name="Ma Y."/>
            <person name="Sun W."/>
        </authorList>
    </citation>
    <scope>NUCLEOTIDE SEQUENCE [LARGE SCALE GENOMIC DNA]</scope>
    <source>
        <strain evidence="3">cv. br00</strain>
    </source>
</reference>
<proteinExistence type="predicted"/>
<evidence type="ECO:0000313" key="3">
    <source>
        <dbReference type="Proteomes" id="UP000326939"/>
    </source>
</evidence>
<dbReference type="AlphaFoldDB" id="A0A5N5LPI8"/>
<feature type="transmembrane region" description="Helical" evidence="1">
    <location>
        <begin position="140"/>
        <end position="166"/>
    </location>
</feature>
<protein>
    <submittedName>
        <fullName evidence="2">Uncharacterized protein</fullName>
    </submittedName>
</protein>
<dbReference type="Proteomes" id="UP000326939">
    <property type="component" value="Chromosome 8"/>
</dbReference>
<gene>
    <name evidence="2" type="ORF">DKX38_012682</name>
</gene>
<accession>A0A5N5LPI8</accession>
<comment type="caution">
    <text evidence="2">The sequence shown here is derived from an EMBL/GenBank/DDBJ whole genome shotgun (WGS) entry which is preliminary data.</text>
</comment>